<evidence type="ECO:0000256" key="6">
    <source>
        <dbReference type="ARBA" id="ARBA00023136"/>
    </source>
</evidence>
<evidence type="ECO:0000256" key="4">
    <source>
        <dbReference type="ARBA" id="ARBA00022692"/>
    </source>
</evidence>
<comment type="function">
    <text evidence="7">Catalyzes the transfer of the diacylglyceryl group from phosphatidylglycerol to the sulfhydryl group of the N-terminal cysteine of a prolipoprotein, the first step in the formation of mature lipoproteins.</text>
</comment>
<evidence type="ECO:0000256" key="3">
    <source>
        <dbReference type="ARBA" id="ARBA00022679"/>
    </source>
</evidence>
<dbReference type="NCBIfam" id="TIGR00544">
    <property type="entry name" value="lgt"/>
    <property type="match status" value="1"/>
</dbReference>
<keyword evidence="5 7" id="KW-1133">Transmembrane helix</keyword>
<sequence>MLLHPAFDPVAIHLGPFAVRWYGLMYMLGFGAAWLLGRWRASRPPWSQAGWSPLMVDDLITWCVAGLILGARLGYTIFYDFNHFFSHPLDVFKVWHGGMSFHGGLLGIALAGLFFARRKGKTFLEIGDFVCPLAPPGLFAGRMGNFINGELWGRPTDLPWGMVFPDPAAGGLPRHPSQLYEAALEGLVLFAVLWLFSRKPRPTGAVTGVFLLLYGLFRGLVEFVREPDPQLGYLAFDWLTMGQVLSLPMILAGLAALAWAYATSRRAMPKP</sequence>
<evidence type="ECO:0000313" key="8">
    <source>
        <dbReference type="EMBL" id="AGW13077.1"/>
    </source>
</evidence>
<comment type="subcellular location">
    <subcellularLocation>
        <location evidence="7">Cell membrane</location>
        <topology evidence="7">Multi-pass membrane protein</topology>
    </subcellularLocation>
</comment>
<reference evidence="8 9" key="1">
    <citation type="journal article" date="2013" name="J. Bacteriol.">
        <title>Roles of HynAB and Ech, the only two hydrogenases found in the model sulfate reducer Desulfovibrio gigas.</title>
        <authorList>
            <person name="Morais-Silva F.O."/>
            <person name="Santos C.I."/>
            <person name="Rodrigues R."/>
            <person name="Pereira I.A."/>
            <person name="Rodrigues-Pousada C."/>
        </authorList>
    </citation>
    <scope>NUCLEOTIDE SEQUENCE [LARGE SCALE GENOMIC DNA]</scope>
    <source>
        <strain evidence="9">ATCC 19364 / DSM 1382 / NCIMB 9332 / VKM B-1759</strain>
    </source>
</reference>
<dbReference type="PANTHER" id="PTHR30589">
    <property type="entry name" value="PROLIPOPROTEIN DIACYLGLYCERYL TRANSFERASE"/>
    <property type="match status" value="1"/>
</dbReference>
<dbReference type="EMBL" id="CP006585">
    <property type="protein sequence ID" value="AGW13077.1"/>
    <property type="molecule type" value="Genomic_DNA"/>
</dbReference>
<evidence type="ECO:0000256" key="7">
    <source>
        <dbReference type="HAMAP-Rule" id="MF_01147"/>
    </source>
</evidence>
<protein>
    <recommendedName>
        <fullName evidence="7">Phosphatidylglycerol--prolipoprotein diacylglyceryl transferase</fullName>
        <ecNumber evidence="7">2.5.1.145</ecNumber>
    </recommendedName>
</protein>
<comment type="pathway">
    <text evidence="7">Protein modification; lipoprotein biosynthesis (diacylglyceryl transfer).</text>
</comment>
<dbReference type="Proteomes" id="UP000016587">
    <property type="component" value="Chromosome"/>
</dbReference>
<dbReference type="PANTHER" id="PTHR30589:SF0">
    <property type="entry name" value="PHOSPHATIDYLGLYCEROL--PROLIPOPROTEIN DIACYLGLYCERYL TRANSFERASE"/>
    <property type="match status" value="1"/>
</dbReference>
<proteinExistence type="inferred from homology"/>
<keyword evidence="6 7" id="KW-0472">Membrane</keyword>
<dbReference type="HOGENOM" id="CLU_013386_1_0_7"/>
<keyword evidence="4 7" id="KW-0812">Transmembrane</keyword>
<feature type="transmembrane region" description="Helical" evidence="7">
    <location>
        <begin position="99"/>
        <end position="116"/>
    </location>
</feature>
<gene>
    <name evidence="7" type="primary">lgt</name>
    <name evidence="8" type="ORF">DGI_1221</name>
</gene>
<feature type="transmembrane region" description="Helical" evidence="7">
    <location>
        <begin position="59"/>
        <end position="79"/>
    </location>
</feature>
<dbReference type="GO" id="GO:0005886">
    <property type="term" value="C:plasma membrane"/>
    <property type="evidence" value="ECO:0007669"/>
    <property type="project" value="UniProtKB-SubCell"/>
</dbReference>
<evidence type="ECO:0000313" key="9">
    <source>
        <dbReference type="Proteomes" id="UP000016587"/>
    </source>
</evidence>
<dbReference type="AlphaFoldDB" id="T2GB15"/>
<evidence type="ECO:0000256" key="5">
    <source>
        <dbReference type="ARBA" id="ARBA00022989"/>
    </source>
</evidence>
<accession>T2GB15</accession>
<keyword evidence="3 7" id="KW-0808">Transferase</keyword>
<feature type="transmembrane region" description="Helical" evidence="7">
    <location>
        <begin position="203"/>
        <end position="221"/>
    </location>
</feature>
<feature type="transmembrane region" description="Helical" evidence="7">
    <location>
        <begin position="241"/>
        <end position="262"/>
    </location>
</feature>
<dbReference type="HAMAP" id="MF_01147">
    <property type="entry name" value="Lgt"/>
    <property type="match status" value="1"/>
</dbReference>
<feature type="binding site" evidence="7">
    <location>
        <position position="142"/>
    </location>
    <ligand>
        <name>a 1,2-diacyl-sn-glycero-3-phospho-(1'-sn-glycerol)</name>
        <dbReference type="ChEBI" id="CHEBI:64716"/>
    </ligand>
</feature>
<dbReference type="GO" id="GO:0008961">
    <property type="term" value="F:phosphatidylglycerol-prolipoprotein diacylglyceryl transferase activity"/>
    <property type="evidence" value="ECO:0007669"/>
    <property type="project" value="UniProtKB-UniRule"/>
</dbReference>
<dbReference type="STRING" id="1121448.DGI_1221"/>
<dbReference type="eggNOG" id="COG0682">
    <property type="taxonomic scope" value="Bacteria"/>
</dbReference>
<dbReference type="PATRIC" id="fig|1121448.10.peg.1214"/>
<dbReference type="GO" id="GO:0042158">
    <property type="term" value="P:lipoprotein biosynthetic process"/>
    <property type="evidence" value="ECO:0007669"/>
    <property type="project" value="UniProtKB-UniRule"/>
</dbReference>
<name>T2GB15_MEGG1</name>
<dbReference type="Pfam" id="PF01790">
    <property type="entry name" value="LGT"/>
    <property type="match status" value="1"/>
</dbReference>
<dbReference type="KEGG" id="dgg:DGI_1221"/>
<comment type="catalytic activity">
    <reaction evidence="7">
        <text>L-cysteinyl-[prolipoprotein] + a 1,2-diacyl-sn-glycero-3-phospho-(1'-sn-glycerol) = an S-1,2-diacyl-sn-glyceryl-L-cysteinyl-[prolipoprotein] + sn-glycerol 1-phosphate + H(+)</text>
        <dbReference type="Rhea" id="RHEA:56712"/>
        <dbReference type="Rhea" id="RHEA-COMP:14679"/>
        <dbReference type="Rhea" id="RHEA-COMP:14680"/>
        <dbReference type="ChEBI" id="CHEBI:15378"/>
        <dbReference type="ChEBI" id="CHEBI:29950"/>
        <dbReference type="ChEBI" id="CHEBI:57685"/>
        <dbReference type="ChEBI" id="CHEBI:64716"/>
        <dbReference type="ChEBI" id="CHEBI:140658"/>
        <dbReference type="EC" id="2.5.1.145"/>
    </reaction>
</comment>
<keyword evidence="8" id="KW-0449">Lipoprotein</keyword>
<feature type="transmembrane region" description="Helical" evidence="7">
    <location>
        <begin position="20"/>
        <end position="39"/>
    </location>
</feature>
<evidence type="ECO:0000256" key="1">
    <source>
        <dbReference type="ARBA" id="ARBA00007150"/>
    </source>
</evidence>
<dbReference type="PROSITE" id="PS01311">
    <property type="entry name" value="LGT"/>
    <property type="match status" value="1"/>
</dbReference>
<reference evidence="9" key="2">
    <citation type="submission" date="2013-07" db="EMBL/GenBank/DDBJ databases">
        <authorList>
            <person name="Morais-Silva F.O."/>
            <person name="Rezende A.M."/>
            <person name="Pimentel C."/>
            <person name="Resende D.M."/>
            <person name="Santos C.I."/>
            <person name="Clemente C."/>
            <person name="de Oliveira L.M."/>
            <person name="da Silva S.M."/>
            <person name="Costa D.A."/>
            <person name="Varela-Raposo A."/>
            <person name="Horacio E.C.A."/>
            <person name="Matos M."/>
            <person name="Flores O."/>
            <person name="Ruiz J.C."/>
            <person name="Rodrigues-Pousada C."/>
        </authorList>
    </citation>
    <scope>NUCLEOTIDE SEQUENCE [LARGE SCALE GENOMIC DNA]</scope>
    <source>
        <strain evidence="9">ATCC 19364 / DSM 1382 / NCIMB 9332 / VKM B-1759</strain>
    </source>
</reference>
<dbReference type="RefSeq" id="WP_021759860.1">
    <property type="nucleotide sequence ID" value="NC_022444.1"/>
</dbReference>
<dbReference type="OrthoDB" id="871140at2"/>
<evidence type="ECO:0000256" key="2">
    <source>
        <dbReference type="ARBA" id="ARBA00022475"/>
    </source>
</evidence>
<keyword evidence="9" id="KW-1185">Reference proteome</keyword>
<organism evidence="8 9">
    <name type="scientific">Megalodesulfovibrio gigas (strain ATCC 19364 / DSM 1382 / NCIMB 9332 / VKM B-1759)</name>
    <name type="common">Desulfovibrio gigas</name>
    <dbReference type="NCBI Taxonomy" id="1121448"/>
    <lineage>
        <taxon>Bacteria</taxon>
        <taxon>Pseudomonadati</taxon>
        <taxon>Thermodesulfobacteriota</taxon>
        <taxon>Desulfovibrionia</taxon>
        <taxon>Desulfovibrionales</taxon>
        <taxon>Desulfovibrionaceae</taxon>
        <taxon>Megalodesulfovibrio</taxon>
    </lineage>
</organism>
<comment type="similarity">
    <text evidence="1 7">Belongs to the Lgt family.</text>
</comment>
<dbReference type="EC" id="2.5.1.145" evidence="7"/>
<keyword evidence="2 7" id="KW-1003">Cell membrane</keyword>
<dbReference type="InterPro" id="IPR001640">
    <property type="entry name" value="Lgt"/>
</dbReference>
<dbReference type="UniPathway" id="UPA00664"/>